<dbReference type="PANTHER" id="PTHR23153">
    <property type="entry name" value="UBX-RELATED"/>
    <property type="match status" value="1"/>
</dbReference>
<proteinExistence type="predicted"/>
<sequence>MAEVEAALVLFEDLTSKDRRACLELLIRIFGNVVKNPDEPKYRRLKISNRTFREEVWCHECGRAVMQAAGWEVIGETVQLPAYIDLTMPLDILLSNRIVKPDESEWNSATKVIVPNAGKVREEELRKKALIEKEKEMAALKKEMAERKAIAERIRREHRNDMEERRVNRPSIAVPKGEGGLAKMSDMKPKGGG</sequence>
<protein>
    <recommendedName>
        <fullName evidence="2">PUB domain-containing protein</fullName>
    </recommendedName>
</protein>
<dbReference type="EMBL" id="JAXCGZ010017189">
    <property type="protein sequence ID" value="KAK7068582.1"/>
    <property type="molecule type" value="Genomic_DNA"/>
</dbReference>
<dbReference type="AlphaFoldDB" id="A0AAN8WP75"/>
<dbReference type="Proteomes" id="UP001381693">
    <property type="component" value="Unassembled WGS sequence"/>
</dbReference>
<feature type="domain" description="PUB" evidence="2">
    <location>
        <begin position="19"/>
        <end position="73"/>
    </location>
</feature>
<evidence type="ECO:0000313" key="4">
    <source>
        <dbReference type="Proteomes" id="UP001381693"/>
    </source>
</evidence>
<dbReference type="SMART" id="SM00580">
    <property type="entry name" value="PUG"/>
    <property type="match status" value="1"/>
</dbReference>
<accession>A0AAN8WP75</accession>
<name>A0AAN8WP75_HALRR</name>
<reference evidence="3 4" key="1">
    <citation type="submission" date="2023-11" db="EMBL/GenBank/DDBJ databases">
        <title>Halocaridina rubra genome assembly.</title>
        <authorList>
            <person name="Smith C."/>
        </authorList>
    </citation>
    <scope>NUCLEOTIDE SEQUENCE [LARGE SCALE GENOMIC DNA]</scope>
    <source>
        <strain evidence="3">EP-1</strain>
        <tissue evidence="3">Whole</tissue>
    </source>
</reference>
<dbReference type="Pfam" id="PF09409">
    <property type="entry name" value="PUB"/>
    <property type="match status" value="1"/>
</dbReference>
<feature type="compositionally biased region" description="Basic and acidic residues" evidence="1">
    <location>
        <begin position="154"/>
        <end position="167"/>
    </location>
</feature>
<keyword evidence="4" id="KW-1185">Reference proteome</keyword>
<dbReference type="InterPro" id="IPR018997">
    <property type="entry name" value="PUB_domain"/>
</dbReference>
<evidence type="ECO:0000259" key="2">
    <source>
        <dbReference type="Pfam" id="PF09409"/>
    </source>
</evidence>
<dbReference type="GO" id="GO:0005737">
    <property type="term" value="C:cytoplasm"/>
    <property type="evidence" value="ECO:0007669"/>
    <property type="project" value="TreeGrafter"/>
</dbReference>
<feature type="region of interest" description="Disordered" evidence="1">
    <location>
        <begin position="154"/>
        <end position="193"/>
    </location>
</feature>
<organism evidence="3 4">
    <name type="scientific">Halocaridina rubra</name>
    <name type="common">Hawaiian red shrimp</name>
    <dbReference type="NCBI Taxonomy" id="373956"/>
    <lineage>
        <taxon>Eukaryota</taxon>
        <taxon>Metazoa</taxon>
        <taxon>Ecdysozoa</taxon>
        <taxon>Arthropoda</taxon>
        <taxon>Crustacea</taxon>
        <taxon>Multicrustacea</taxon>
        <taxon>Malacostraca</taxon>
        <taxon>Eumalacostraca</taxon>
        <taxon>Eucarida</taxon>
        <taxon>Decapoda</taxon>
        <taxon>Pleocyemata</taxon>
        <taxon>Caridea</taxon>
        <taxon>Atyoidea</taxon>
        <taxon>Atyidae</taxon>
        <taxon>Halocaridina</taxon>
    </lineage>
</organism>
<dbReference type="Gene3D" id="1.20.58.2190">
    <property type="match status" value="1"/>
</dbReference>
<comment type="caution">
    <text evidence="3">The sequence shown here is derived from an EMBL/GenBank/DDBJ whole genome shotgun (WGS) entry which is preliminary data.</text>
</comment>
<dbReference type="SUPFAM" id="SSF143503">
    <property type="entry name" value="PUG domain-like"/>
    <property type="match status" value="1"/>
</dbReference>
<dbReference type="InterPro" id="IPR036339">
    <property type="entry name" value="PUB-like_dom_sf"/>
</dbReference>
<dbReference type="PANTHER" id="PTHR23153:SF38">
    <property type="entry name" value="UBX DOMAIN-CONTAINING PROTEIN 6"/>
    <property type="match status" value="1"/>
</dbReference>
<dbReference type="CDD" id="cd09212">
    <property type="entry name" value="PUB"/>
    <property type="match status" value="1"/>
</dbReference>
<evidence type="ECO:0000313" key="3">
    <source>
        <dbReference type="EMBL" id="KAK7068582.1"/>
    </source>
</evidence>
<evidence type="ECO:0000256" key="1">
    <source>
        <dbReference type="SAM" id="MobiDB-lite"/>
    </source>
</evidence>
<gene>
    <name evidence="3" type="ORF">SK128_014618</name>
</gene>